<name>A0ABW1U5N4_9BURK</name>
<reference evidence="6" key="1">
    <citation type="journal article" date="2019" name="Int. J. Syst. Evol. Microbiol.">
        <title>The Global Catalogue of Microorganisms (GCM) 10K type strain sequencing project: providing services to taxonomists for standard genome sequencing and annotation.</title>
        <authorList>
            <consortium name="The Broad Institute Genomics Platform"/>
            <consortium name="The Broad Institute Genome Sequencing Center for Infectious Disease"/>
            <person name="Wu L."/>
            <person name="Ma J."/>
        </authorList>
    </citation>
    <scope>NUCLEOTIDE SEQUENCE [LARGE SCALE GENOMIC DNA]</scope>
    <source>
        <strain evidence="6">CCUG 39402</strain>
    </source>
</reference>
<gene>
    <name evidence="5" type="ORF">ACFQND_26965</name>
</gene>
<keyword evidence="4" id="KW-0808">Transferase</keyword>
<evidence type="ECO:0000313" key="5">
    <source>
        <dbReference type="EMBL" id="MFC6284883.1"/>
    </source>
</evidence>
<evidence type="ECO:0000256" key="3">
    <source>
        <dbReference type="ARBA" id="ARBA00012972"/>
    </source>
</evidence>
<keyword evidence="6" id="KW-1185">Reference proteome</keyword>
<dbReference type="Gene3D" id="1.10.580.10">
    <property type="entry name" value="Citrate Synthase, domain 1"/>
    <property type="match status" value="1"/>
</dbReference>
<dbReference type="Proteomes" id="UP001596270">
    <property type="component" value="Unassembled WGS sequence"/>
</dbReference>
<dbReference type="InterPro" id="IPR036969">
    <property type="entry name" value="Citrate_synthase_sf"/>
</dbReference>
<organism evidence="5 6">
    <name type="scientific">Polaromonas aquatica</name>
    <dbReference type="NCBI Taxonomy" id="332657"/>
    <lineage>
        <taxon>Bacteria</taxon>
        <taxon>Pseudomonadati</taxon>
        <taxon>Pseudomonadota</taxon>
        <taxon>Betaproteobacteria</taxon>
        <taxon>Burkholderiales</taxon>
        <taxon>Comamonadaceae</taxon>
        <taxon>Polaromonas</taxon>
    </lineage>
</organism>
<dbReference type="EMBL" id="JBHSRS010000084">
    <property type="protein sequence ID" value="MFC6284883.1"/>
    <property type="molecule type" value="Genomic_DNA"/>
</dbReference>
<dbReference type="PANTHER" id="PTHR11739">
    <property type="entry name" value="CITRATE SYNTHASE"/>
    <property type="match status" value="1"/>
</dbReference>
<comment type="similarity">
    <text evidence="2">Belongs to the citrate synthase family.</text>
</comment>
<dbReference type="EC" id="2.3.3.16" evidence="3"/>
<proteinExistence type="inferred from homology"/>
<sequence length="422" mass="44731">MDKKFLDMKQATAILGVKPQTLYAYVSRGLVRTASQAGRKASLYSREDVESVAMRSRKGTPELAVGDRSMRWGAGLILPTSISSIEANGPHYRGRNAVDLARASRTFEDIVELLWTGVLPVESPTWSPPTVPEAFPPFAAVLPAIAKLSNSRRLLALIAEAYTASAGKNPELSLGAPVLAARQLIQVLIPGIGLLRPKPRYELSLNAEMLAAKVARAAGISITSESVEAINICLVLSADNELSTSTFAARVAASAGADIFSCVNTALGAFEGLLTGLGCDQAELLLHRASSPKEYVAALNACIKRKEALPGYNHPLYPDVDHRAEFMLEAAVALNGKNPAVRAVVESVRAAGEELGARPSLAIGLVAMSTALGMPAHSPGVLMAIGRSAGWVAHAFEQRLGGYMVRPRARYVGPSFLTSEHS</sequence>
<accession>A0ABW1U5N4</accession>
<dbReference type="InterPro" id="IPR009061">
    <property type="entry name" value="DNA-bd_dom_put_sf"/>
</dbReference>
<evidence type="ECO:0000256" key="1">
    <source>
        <dbReference type="ARBA" id="ARBA00004751"/>
    </source>
</evidence>
<comment type="pathway">
    <text evidence="1">Carbohydrate metabolism; tricarboxylic acid cycle; isocitrate from oxaloacetate: step 1/2.</text>
</comment>
<dbReference type="SUPFAM" id="SSF46955">
    <property type="entry name" value="Putative DNA-binding domain"/>
    <property type="match status" value="1"/>
</dbReference>
<dbReference type="Gene3D" id="1.10.230.10">
    <property type="entry name" value="Cytochrome P450-Terp, domain 2"/>
    <property type="match status" value="1"/>
</dbReference>
<evidence type="ECO:0000256" key="4">
    <source>
        <dbReference type="ARBA" id="ARBA00022679"/>
    </source>
</evidence>
<dbReference type="InterPro" id="IPR002020">
    <property type="entry name" value="Citrate_synthase"/>
</dbReference>
<protein>
    <recommendedName>
        <fullName evidence="3">citrate synthase (unknown stereospecificity)</fullName>
        <ecNumber evidence="3">2.3.3.16</ecNumber>
    </recommendedName>
</protein>
<dbReference type="SUPFAM" id="SSF48256">
    <property type="entry name" value="Citrate synthase"/>
    <property type="match status" value="1"/>
</dbReference>
<dbReference type="PRINTS" id="PR00143">
    <property type="entry name" value="CITRTSNTHASE"/>
</dbReference>
<dbReference type="InterPro" id="IPR016142">
    <property type="entry name" value="Citrate_synth-like_lrg_a-sub"/>
</dbReference>
<dbReference type="Pfam" id="PF00285">
    <property type="entry name" value="Citrate_synt"/>
    <property type="match status" value="1"/>
</dbReference>
<dbReference type="RefSeq" id="WP_371439447.1">
    <property type="nucleotide sequence ID" value="NZ_JBHSRS010000084.1"/>
</dbReference>
<dbReference type="InterPro" id="IPR016143">
    <property type="entry name" value="Citrate_synth-like_sm_a-sub"/>
</dbReference>
<dbReference type="PANTHER" id="PTHR11739:SF4">
    <property type="entry name" value="CITRATE SYNTHASE, PEROXISOMAL"/>
    <property type="match status" value="1"/>
</dbReference>
<comment type="caution">
    <text evidence="5">The sequence shown here is derived from an EMBL/GenBank/DDBJ whole genome shotgun (WGS) entry which is preliminary data.</text>
</comment>
<evidence type="ECO:0000256" key="2">
    <source>
        <dbReference type="ARBA" id="ARBA00010566"/>
    </source>
</evidence>
<evidence type="ECO:0000313" key="6">
    <source>
        <dbReference type="Proteomes" id="UP001596270"/>
    </source>
</evidence>